<evidence type="ECO:0000313" key="1">
    <source>
        <dbReference type="EMBL" id="KAG8634691.1"/>
    </source>
</evidence>
<dbReference type="Proteomes" id="UP000091857">
    <property type="component" value="Chromosome 17"/>
</dbReference>
<keyword evidence="2" id="KW-1185">Reference proteome</keyword>
<sequence>MAPSVSLCLLGVLLVLAGDEVIALSRNSVRGDMVMEEEELFGLFEVLGALLDDPEWAQVHPQPCTDTPWPGVQCELADDPPIFHVTKIHVGPDIINPPCKTTAHLSSSLQKLPYLKVLSIFSCFVTSDPVILSPTLFENLSSLEHLALGSNPALSGQIPSSLGHITSLRVLTLSQNNLRGNIPQELGGLLNLEQLDLSYNNLSGEIPEEIGRLKSLTIMDVSWNSLEGQVPYSLGQLNLLQKIDLGSNKLVGRVPADLGKLKRLVLLDLSHNFINGPMPVTLSGLVQLQYLILDDNPINSGIPLFAVSLKRLTSISLSGCGLTGPIPNSLSSLKNLTALSLDNNSLTGTVPPSLGSLPNLDQLNVSNNQLSGELLLPEKFIGRLGKRLDVRGNSRLCTSNKRNFSFYLETPACLDKIGNGDHKICPEQNQDEAKGMQSSSWFHGKMKSSNNGVAFSDQKHLLCSRLLIFFFLEKTLF</sequence>
<evidence type="ECO:0000313" key="2">
    <source>
        <dbReference type="Proteomes" id="UP000091857"/>
    </source>
</evidence>
<protein>
    <submittedName>
        <fullName evidence="1">Uncharacterized protein</fullName>
    </submittedName>
</protein>
<dbReference type="EMBL" id="CM004403">
    <property type="protein sequence ID" value="KAG8634691.1"/>
    <property type="molecule type" value="Genomic_DNA"/>
</dbReference>
<organism evidence="1 2">
    <name type="scientific">Manihot esculenta</name>
    <name type="common">Cassava</name>
    <name type="synonym">Jatropha manihot</name>
    <dbReference type="NCBI Taxonomy" id="3983"/>
    <lineage>
        <taxon>Eukaryota</taxon>
        <taxon>Viridiplantae</taxon>
        <taxon>Streptophyta</taxon>
        <taxon>Embryophyta</taxon>
        <taxon>Tracheophyta</taxon>
        <taxon>Spermatophyta</taxon>
        <taxon>Magnoliopsida</taxon>
        <taxon>eudicotyledons</taxon>
        <taxon>Gunneridae</taxon>
        <taxon>Pentapetalae</taxon>
        <taxon>rosids</taxon>
        <taxon>fabids</taxon>
        <taxon>Malpighiales</taxon>
        <taxon>Euphorbiaceae</taxon>
        <taxon>Crotonoideae</taxon>
        <taxon>Manihoteae</taxon>
        <taxon>Manihot</taxon>
    </lineage>
</organism>
<reference evidence="2" key="1">
    <citation type="journal article" date="2016" name="Nat. Biotechnol.">
        <title>Sequencing wild and cultivated cassava and related species reveals extensive interspecific hybridization and genetic diversity.</title>
        <authorList>
            <person name="Bredeson J.V."/>
            <person name="Lyons J.B."/>
            <person name="Prochnik S.E."/>
            <person name="Wu G.A."/>
            <person name="Ha C.M."/>
            <person name="Edsinger-Gonzales E."/>
            <person name="Grimwood J."/>
            <person name="Schmutz J."/>
            <person name="Rabbi I.Y."/>
            <person name="Egesi C."/>
            <person name="Nauluvula P."/>
            <person name="Lebot V."/>
            <person name="Ndunguru J."/>
            <person name="Mkamilo G."/>
            <person name="Bart R.S."/>
            <person name="Setter T.L."/>
            <person name="Gleadow R.M."/>
            <person name="Kulakow P."/>
            <person name="Ferguson M.E."/>
            <person name="Rounsley S."/>
            <person name="Rokhsar D.S."/>
        </authorList>
    </citation>
    <scope>NUCLEOTIDE SEQUENCE [LARGE SCALE GENOMIC DNA]</scope>
    <source>
        <strain evidence="2">cv. AM560-2</strain>
    </source>
</reference>
<name>A0ACB7G7J8_MANES</name>
<gene>
    <name evidence="1" type="ORF">MANES_17G071800v8</name>
</gene>
<proteinExistence type="predicted"/>
<accession>A0ACB7G7J8</accession>
<comment type="caution">
    <text evidence="1">The sequence shown here is derived from an EMBL/GenBank/DDBJ whole genome shotgun (WGS) entry which is preliminary data.</text>
</comment>